<dbReference type="EMBL" id="LLXL01002074">
    <property type="protein sequence ID" value="PKK61928.1"/>
    <property type="molecule type" value="Genomic_DNA"/>
</dbReference>
<dbReference type="EMBL" id="LLXL01004292">
    <property type="protein sequence ID" value="PKK57547.1"/>
    <property type="molecule type" value="Genomic_DNA"/>
</dbReference>
<evidence type="ECO:0000313" key="3">
    <source>
        <dbReference type="Proteomes" id="UP000233469"/>
    </source>
</evidence>
<reference evidence="1 3" key="1">
    <citation type="submission" date="2016-04" db="EMBL/GenBank/DDBJ databases">
        <title>Genome analyses suggest a sexual origin of heterokaryosis in a supposedly ancient asexual fungus.</title>
        <authorList>
            <person name="Ropars J."/>
            <person name="Sedzielewska K."/>
            <person name="Noel J."/>
            <person name="Charron P."/>
            <person name="Farinelli L."/>
            <person name="Marton T."/>
            <person name="Kruger M."/>
            <person name="Pelin A."/>
            <person name="Brachmann A."/>
            <person name="Corradi N."/>
        </authorList>
    </citation>
    <scope>NUCLEOTIDE SEQUENCE [LARGE SCALE GENOMIC DNA]</scope>
    <source>
        <strain evidence="1 3">C2</strain>
    </source>
</reference>
<sequence>MITVMHKRTKIGCESLVQDAINSYPVSSIQIISTNSLKSFHSELKKMTSLSYGLINAIHKVINVDCKKRSEAKSASFDFCIKKISAYGVDIDILEKIQKFPFPFQQLIIREACAHIFHKHMYGNKLLTTDVWQIFCKIFEESGFEVYESQESFIKYVQTEQQKNAENQKIAVGELTERMYNRYWHVEEMGDVEKMQSFISMLEAL</sequence>
<evidence type="ECO:0000313" key="2">
    <source>
        <dbReference type="EMBL" id="PKK61928.1"/>
    </source>
</evidence>
<gene>
    <name evidence="2" type="ORF">RhiirC2_791118</name>
    <name evidence="1" type="ORF">RhiirC2_797832</name>
</gene>
<dbReference type="Proteomes" id="UP000233469">
    <property type="component" value="Unassembled WGS sequence"/>
</dbReference>
<proteinExistence type="predicted"/>
<name>A0A2N1M7C1_9GLOM</name>
<dbReference type="VEuPathDB" id="FungiDB:RhiirFUN_011840"/>
<organism evidence="1 3">
    <name type="scientific">Rhizophagus irregularis</name>
    <dbReference type="NCBI Taxonomy" id="588596"/>
    <lineage>
        <taxon>Eukaryota</taxon>
        <taxon>Fungi</taxon>
        <taxon>Fungi incertae sedis</taxon>
        <taxon>Mucoromycota</taxon>
        <taxon>Glomeromycotina</taxon>
        <taxon>Glomeromycetes</taxon>
        <taxon>Glomerales</taxon>
        <taxon>Glomeraceae</taxon>
        <taxon>Rhizophagus</taxon>
    </lineage>
</organism>
<reference evidence="1 3" key="2">
    <citation type="submission" date="2017-10" db="EMBL/GenBank/DDBJ databases">
        <title>Extensive intraspecific genome diversity in a model arbuscular mycorrhizal fungus.</title>
        <authorList>
            <person name="Chen E.C.H."/>
            <person name="Morin E."/>
            <person name="Baudet D."/>
            <person name="Noel J."/>
            <person name="Ndikumana S."/>
            <person name="Charron P."/>
            <person name="St-Onge C."/>
            <person name="Giorgi J."/>
            <person name="Grigoriev I.V."/>
            <person name="Roux C."/>
            <person name="Martin F.M."/>
            <person name="Corradi N."/>
        </authorList>
    </citation>
    <scope>NUCLEOTIDE SEQUENCE [LARGE SCALE GENOMIC DNA]</scope>
    <source>
        <strain evidence="1 3">C2</strain>
    </source>
</reference>
<evidence type="ECO:0000313" key="1">
    <source>
        <dbReference type="EMBL" id="PKK57547.1"/>
    </source>
</evidence>
<dbReference type="AlphaFoldDB" id="A0A2N1M7C1"/>
<comment type="caution">
    <text evidence="1">The sequence shown here is derived from an EMBL/GenBank/DDBJ whole genome shotgun (WGS) entry which is preliminary data.</text>
</comment>
<protein>
    <submittedName>
        <fullName evidence="1">Uncharacterized protein</fullName>
    </submittedName>
</protein>
<accession>A0A2N1M7C1</accession>
<dbReference type="VEuPathDB" id="FungiDB:RhiirA1_473314"/>